<proteinExistence type="predicted"/>
<dbReference type="SUPFAM" id="SSF56281">
    <property type="entry name" value="Metallo-hydrolase/oxidoreductase"/>
    <property type="match status" value="1"/>
</dbReference>
<dbReference type="AlphaFoldDB" id="A0A1I6XVN9"/>
<dbReference type="CDD" id="cd16279">
    <property type="entry name" value="metallo-hydrolase-like_MBL-fold"/>
    <property type="match status" value="1"/>
</dbReference>
<dbReference type="Proteomes" id="UP000236454">
    <property type="component" value="Unassembled WGS sequence"/>
</dbReference>
<dbReference type="InterPro" id="IPR001279">
    <property type="entry name" value="Metallo-B-lactamas"/>
</dbReference>
<dbReference type="OrthoDB" id="9781189at2"/>
<dbReference type="RefSeq" id="WP_090245958.1">
    <property type="nucleotide sequence ID" value="NZ_FPAS01000001.1"/>
</dbReference>
<protein>
    <submittedName>
        <fullName evidence="2">Phosphoribosyl 1,2-cyclic phosphate phosphodiesterase</fullName>
    </submittedName>
</protein>
<keyword evidence="3" id="KW-1185">Reference proteome</keyword>
<dbReference type="Pfam" id="PF12706">
    <property type="entry name" value="Lactamase_B_2"/>
    <property type="match status" value="1"/>
</dbReference>
<gene>
    <name evidence="2" type="ORF">SAMN05216474_0497</name>
</gene>
<dbReference type="PANTHER" id="PTHR42663">
    <property type="entry name" value="HYDROLASE C777.06C-RELATED-RELATED"/>
    <property type="match status" value="1"/>
</dbReference>
<sequence length="254" mass="28998">MKIVVLGSGTSQGVPVIACNCEVCLSEDPKDNRLRTSVMFTVNGENYVIDSGPDFRQQMLREKVQSLRALIFTHEHKDHVAGMDDVRAFNFKEKRDMEVFASTQVQEALHREFHYIFGGNTYPGIPKVNLNTITNEKFLLPCGEEITPIQVLHYKMPVLGFRIRNFSYVTDAKTIADEEIEKLKGSEVLIVNALRREEHISHFTKDEALELIAKVKPKKAYLTHISHMFGTQEEIENELPENVFVAYDGLEINI</sequence>
<evidence type="ECO:0000259" key="1">
    <source>
        <dbReference type="Pfam" id="PF12706"/>
    </source>
</evidence>
<dbReference type="InterPro" id="IPR036866">
    <property type="entry name" value="RibonucZ/Hydroxyglut_hydro"/>
</dbReference>
<dbReference type="STRING" id="477690.SAMN05216474_0497"/>
<evidence type="ECO:0000313" key="2">
    <source>
        <dbReference type="EMBL" id="SFT42585.1"/>
    </source>
</evidence>
<name>A0A1I6XVN9_9FLAO</name>
<evidence type="ECO:0000313" key="3">
    <source>
        <dbReference type="Proteomes" id="UP000236454"/>
    </source>
</evidence>
<dbReference type="Gene3D" id="3.60.15.10">
    <property type="entry name" value="Ribonuclease Z/Hydroxyacylglutathione hydrolase-like"/>
    <property type="match status" value="1"/>
</dbReference>
<organism evidence="2 3">
    <name type="scientific">Lishizhenia tianjinensis</name>
    <dbReference type="NCBI Taxonomy" id="477690"/>
    <lineage>
        <taxon>Bacteria</taxon>
        <taxon>Pseudomonadati</taxon>
        <taxon>Bacteroidota</taxon>
        <taxon>Flavobacteriia</taxon>
        <taxon>Flavobacteriales</taxon>
        <taxon>Crocinitomicaceae</taxon>
        <taxon>Lishizhenia</taxon>
    </lineage>
</organism>
<feature type="domain" description="Metallo-beta-lactamase" evidence="1">
    <location>
        <begin position="46"/>
        <end position="225"/>
    </location>
</feature>
<accession>A0A1I6XVN9</accession>
<reference evidence="2 3" key="1">
    <citation type="submission" date="2016-10" db="EMBL/GenBank/DDBJ databases">
        <authorList>
            <person name="de Groot N.N."/>
        </authorList>
    </citation>
    <scope>NUCLEOTIDE SEQUENCE [LARGE SCALE GENOMIC DNA]</scope>
    <source>
        <strain evidence="2 3">CGMCC 1.7005</strain>
    </source>
</reference>
<dbReference type="EMBL" id="FPAS01000001">
    <property type="protein sequence ID" value="SFT42585.1"/>
    <property type="molecule type" value="Genomic_DNA"/>
</dbReference>
<dbReference type="PANTHER" id="PTHR42663:SF6">
    <property type="entry name" value="HYDROLASE C777.06C-RELATED"/>
    <property type="match status" value="1"/>
</dbReference>